<name>A0A9D9ED45_9BACT</name>
<evidence type="ECO:0000313" key="1">
    <source>
        <dbReference type="EMBL" id="MBO8444155.1"/>
    </source>
</evidence>
<proteinExistence type="predicted"/>
<sequence length="326" mass="34915">MKTSRSILVPVIAVLLSVLVPVNLSANAKERFFQFGLFPPISSNGTNSGKTVNSVSINLLGGYSAGTRIFELGGIWNASREYTKGLQIAGLLNYSANSCNSVQISGFGNIASAGKSPLQIAGLMNVGGHVNGLQLSALVNVAKSVNGVQIGLVNYMENGENGVSIGLINIAKHGGKYEFEVSFSDAINTLLSFRLGTDRFYTIFSGGVNYFFSPLEYAVGLGFGTSIDWKKRWSNQIEIQAFGISNEQKLTTNGTINSIIQLRLPVCKEFAKHFKVFAGPAINIALQGTGTDGTALPSPAPWTMWKGQWKDMQAEGWIGLSAGLRF</sequence>
<protein>
    <submittedName>
        <fullName evidence="1">Uncharacterized protein</fullName>
    </submittedName>
</protein>
<accession>A0A9D9ED45</accession>
<gene>
    <name evidence="1" type="ORF">IAC23_00440</name>
</gene>
<dbReference type="EMBL" id="JADIMO010000009">
    <property type="protein sequence ID" value="MBO8444155.1"/>
    <property type="molecule type" value="Genomic_DNA"/>
</dbReference>
<dbReference type="Proteomes" id="UP000823619">
    <property type="component" value="Unassembled WGS sequence"/>
</dbReference>
<evidence type="ECO:0000313" key="2">
    <source>
        <dbReference type="Proteomes" id="UP000823619"/>
    </source>
</evidence>
<reference evidence="1" key="2">
    <citation type="journal article" date="2021" name="PeerJ">
        <title>Extensive microbial diversity within the chicken gut microbiome revealed by metagenomics and culture.</title>
        <authorList>
            <person name="Gilroy R."/>
            <person name="Ravi A."/>
            <person name="Getino M."/>
            <person name="Pursley I."/>
            <person name="Horton D.L."/>
            <person name="Alikhan N.F."/>
            <person name="Baker D."/>
            <person name="Gharbi K."/>
            <person name="Hall N."/>
            <person name="Watson M."/>
            <person name="Adriaenssens E.M."/>
            <person name="Foster-Nyarko E."/>
            <person name="Jarju S."/>
            <person name="Secka A."/>
            <person name="Antonio M."/>
            <person name="Oren A."/>
            <person name="Chaudhuri R.R."/>
            <person name="La Ragione R."/>
            <person name="Hildebrand F."/>
            <person name="Pallen M.J."/>
        </authorList>
    </citation>
    <scope>NUCLEOTIDE SEQUENCE</scope>
    <source>
        <strain evidence="1">D5-748</strain>
    </source>
</reference>
<organism evidence="1 2">
    <name type="scientific">Candidatus Cryptobacteroides merdavium</name>
    <dbReference type="NCBI Taxonomy" id="2840769"/>
    <lineage>
        <taxon>Bacteria</taxon>
        <taxon>Pseudomonadati</taxon>
        <taxon>Bacteroidota</taxon>
        <taxon>Bacteroidia</taxon>
        <taxon>Bacteroidales</taxon>
        <taxon>Candidatus Cryptobacteroides</taxon>
    </lineage>
</organism>
<dbReference type="AlphaFoldDB" id="A0A9D9ED45"/>
<comment type="caution">
    <text evidence="1">The sequence shown here is derived from an EMBL/GenBank/DDBJ whole genome shotgun (WGS) entry which is preliminary data.</text>
</comment>
<reference evidence="1" key="1">
    <citation type="submission" date="2020-10" db="EMBL/GenBank/DDBJ databases">
        <authorList>
            <person name="Gilroy R."/>
        </authorList>
    </citation>
    <scope>NUCLEOTIDE SEQUENCE</scope>
    <source>
        <strain evidence="1">D5-748</strain>
    </source>
</reference>